<proteinExistence type="predicted"/>
<organism evidence="1 2">
    <name type="scientific">Neorhodopirellula pilleata</name>
    <dbReference type="NCBI Taxonomy" id="2714738"/>
    <lineage>
        <taxon>Bacteria</taxon>
        <taxon>Pseudomonadati</taxon>
        <taxon>Planctomycetota</taxon>
        <taxon>Planctomycetia</taxon>
        <taxon>Pirellulales</taxon>
        <taxon>Pirellulaceae</taxon>
        <taxon>Neorhodopirellula</taxon>
    </lineage>
</organism>
<sequence>MKRGTVVPTVILDGGPSSHVADTLKPNVVEALVNITRTKSPINFLLTEGHYGGVHPLESAYRFPTTVSLNPLKASIAMRRKFRFNPSTHLRNTSGRLRCLPRSVPTCRRFRGGLSCAP</sequence>
<dbReference type="Proteomes" id="UP000316213">
    <property type="component" value="Unassembled WGS sequence"/>
</dbReference>
<dbReference type="AlphaFoldDB" id="A0A5C6AH60"/>
<name>A0A5C6AH60_9BACT</name>
<dbReference type="EMBL" id="SJPM01000003">
    <property type="protein sequence ID" value="TWT98949.1"/>
    <property type="molecule type" value="Genomic_DNA"/>
</dbReference>
<keyword evidence="2" id="KW-1185">Reference proteome</keyword>
<protein>
    <submittedName>
        <fullName evidence="1">Uncharacterized protein</fullName>
    </submittedName>
</protein>
<evidence type="ECO:0000313" key="1">
    <source>
        <dbReference type="EMBL" id="TWT98949.1"/>
    </source>
</evidence>
<gene>
    <name evidence="1" type="ORF">Pla100_21150</name>
</gene>
<reference evidence="1 2" key="1">
    <citation type="submission" date="2019-02" db="EMBL/GenBank/DDBJ databases">
        <title>Deep-cultivation of Planctomycetes and their phenomic and genomic characterization uncovers novel biology.</title>
        <authorList>
            <person name="Wiegand S."/>
            <person name="Jogler M."/>
            <person name="Boedeker C."/>
            <person name="Pinto D."/>
            <person name="Vollmers J."/>
            <person name="Rivas-Marin E."/>
            <person name="Kohn T."/>
            <person name="Peeters S.H."/>
            <person name="Heuer A."/>
            <person name="Rast P."/>
            <person name="Oberbeckmann S."/>
            <person name="Bunk B."/>
            <person name="Jeske O."/>
            <person name="Meyerdierks A."/>
            <person name="Storesund J.E."/>
            <person name="Kallscheuer N."/>
            <person name="Luecker S."/>
            <person name="Lage O.M."/>
            <person name="Pohl T."/>
            <person name="Merkel B.J."/>
            <person name="Hornburger P."/>
            <person name="Mueller R.-W."/>
            <person name="Bruemmer F."/>
            <person name="Labrenz M."/>
            <person name="Spormann A.M."/>
            <person name="Op Den Camp H."/>
            <person name="Overmann J."/>
            <person name="Amann R."/>
            <person name="Jetten M.S.M."/>
            <person name="Mascher T."/>
            <person name="Medema M.H."/>
            <person name="Devos D.P."/>
            <person name="Kaster A.-K."/>
            <person name="Ovreas L."/>
            <person name="Rohde M."/>
            <person name="Galperin M.Y."/>
            <person name="Jogler C."/>
        </authorList>
    </citation>
    <scope>NUCLEOTIDE SEQUENCE [LARGE SCALE GENOMIC DNA]</scope>
    <source>
        <strain evidence="1 2">Pla100</strain>
    </source>
</reference>
<evidence type="ECO:0000313" key="2">
    <source>
        <dbReference type="Proteomes" id="UP000316213"/>
    </source>
</evidence>
<accession>A0A5C6AH60</accession>
<comment type="caution">
    <text evidence="1">The sequence shown here is derived from an EMBL/GenBank/DDBJ whole genome shotgun (WGS) entry which is preliminary data.</text>
</comment>